<proteinExistence type="predicted"/>
<reference evidence="3 4" key="1">
    <citation type="submission" date="2018-03" db="EMBL/GenBank/DDBJ databases">
        <title>Genomic Encyclopedia of Archaeal and Bacterial Type Strains, Phase II (KMG-II): from individual species to whole genera.</title>
        <authorList>
            <person name="Goeker M."/>
        </authorList>
    </citation>
    <scope>NUCLEOTIDE SEQUENCE [LARGE SCALE GENOMIC DNA]</scope>
    <source>
        <strain evidence="3 4">DSM 45601</strain>
    </source>
</reference>
<dbReference type="EMBL" id="PVZC01000002">
    <property type="protein sequence ID" value="PRY00658.1"/>
    <property type="molecule type" value="Genomic_DNA"/>
</dbReference>
<organism evidence="3 4">
    <name type="scientific">Allonocardiopsis opalescens</name>
    <dbReference type="NCBI Taxonomy" id="1144618"/>
    <lineage>
        <taxon>Bacteria</taxon>
        <taxon>Bacillati</taxon>
        <taxon>Actinomycetota</taxon>
        <taxon>Actinomycetes</taxon>
        <taxon>Streptosporangiales</taxon>
        <taxon>Allonocardiopsis</taxon>
    </lineage>
</organism>
<gene>
    <name evidence="3" type="ORF">CLV72_102289</name>
</gene>
<feature type="compositionally biased region" description="Basic and acidic residues" evidence="1">
    <location>
        <begin position="122"/>
        <end position="136"/>
    </location>
</feature>
<dbReference type="NCBIfam" id="TIGR01764">
    <property type="entry name" value="excise"/>
    <property type="match status" value="1"/>
</dbReference>
<dbReference type="InterPro" id="IPR041657">
    <property type="entry name" value="HTH_17"/>
</dbReference>
<dbReference type="InterPro" id="IPR010093">
    <property type="entry name" value="SinI_DNA-bd"/>
</dbReference>
<keyword evidence="4" id="KW-1185">Reference proteome</keyword>
<name>A0A2T0Q9V9_9ACTN</name>
<evidence type="ECO:0000313" key="3">
    <source>
        <dbReference type="EMBL" id="PRY00658.1"/>
    </source>
</evidence>
<dbReference type="GO" id="GO:0003677">
    <property type="term" value="F:DNA binding"/>
    <property type="evidence" value="ECO:0007669"/>
    <property type="project" value="InterPro"/>
</dbReference>
<comment type="caution">
    <text evidence="3">The sequence shown here is derived from an EMBL/GenBank/DDBJ whole genome shotgun (WGS) entry which is preliminary data.</text>
</comment>
<evidence type="ECO:0000313" key="4">
    <source>
        <dbReference type="Proteomes" id="UP000237846"/>
    </source>
</evidence>
<dbReference type="Pfam" id="PF12728">
    <property type="entry name" value="HTH_17"/>
    <property type="match status" value="1"/>
</dbReference>
<dbReference type="Gene3D" id="1.10.1660.10">
    <property type="match status" value="1"/>
</dbReference>
<accession>A0A2T0Q9V9</accession>
<sequence>MPASMVPLGEAARLSGRTPQALKELADADEVFAVFVSGHYWFDPSRLPERLPLPEELQGALPELMTAQEVANLFRVHPKTVSSWARQGKLTYIRTLGGHRRYSADDVRQLLKEQTTDDEPDRPDHDGRDDPDGRPA</sequence>
<dbReference type="AlphaFoldDB" id="A0A2T0Q9V9"/>
<dbReference type="RefSeq" id="WP_425428049.1">
    <property type="nucleotide sequence ID" value="NZ_PVZC01000002.1"/>
</dbReference>
<dbReference type="InterPro" id="IPR048048">
    <property type="entry name" value="BldC-like"/>
</dbReference>
<dbReference type="SUPFAM" id="SSF46955">
    <property type="entry name" value="Putative DNA-binding domain"/>
    <property type="match status" value="1"/>
</dbReference>
<evidence type="ECO:0000256" key="1">
    <source>
        <dbReference type="SAM" id="MobiDB-lite"/>
    </source>
</evidence>
<feature type="region of interest" description="Disordered" evidence="1">
    <location>
        <begin position="111"/>
        <end position="136"/>
    </location>
</feature>
<dbReference type="CDD" id="cd04762">
    <property type="entry name" value="HTH_MerR-trunc"/>
    <property type="match status" value="1"/>
</dbReference>
<dbReference type="Proteomes" id="UP000237846">
    <property type="component" value="Unassembled WGS sequence"/>
</dbReference>
<dbReference type="InterPro" id="IPR009061">
    <property type="entry name" value="DNA-bd_dom_put_sf"/>
</dbReference>
<dbReference type="NCBIfam" id="NF033787">
    <property type="entry name" value="HTH_BldC"/>
    <property type="match status" value="1"/>
</dbReference>
<evidence type="ECO:0000259" key="2">
    <source>
        <dbReference type="Pfam" id="PF12728"/>
    </source>
</evidence>
<feature type="domain" description="Helix-turn-helix" evidence="2">
    <location>
        <begin position="64"/>
        <end position="114"/>
    </location>
</feature>
<protein>
    <submittedName>
        <fullName evidence="3">Excisionase family DNA binding protein</fullName>
    </submittedName>
</protein>